<comment type="caution">
    <text evidence="4">The sequence shown here is derived from an EMBL/GenBank/DDBJ whole genome shotgun (WGS) entry which is preliminary data.</text>
</comment>
<gene>
    <name evidence="4" type="ORF">PR001_g24553</name>
</gene>
<dbReference type="InterPro" id="IPR013103">
    <property type="entry name" value="RVT_2"/>
</dbReference>
<evidence type="ECO:0000256" key="1">
    <source>
        <dbReference type="SAM" id="MobiDB-lite"/>
    </source>
</evidence>
<feature type="domain" description="Reverse transcriptase Ty1/copia-type" evidence="2">
    <location>
        <begin position="161"/>
        <end position="247"/>
    </location>
</feature>
<feature type="domain" description="Retroviral polymerase SH3-like" evidence="3">
    <location>
        <begin position="1"/>
        <end position="43"/>
    </location>
</feature>
<sequence length="247" mass="27290">MDTKAREAIVVGYSRERRGYRLLDSNTRTAYYSHTVVFREKKADRIAKGATPELVSDVSTQQYLGIDSATMETIPSMLDEAHHNERCDSESSAVGSEHQNRSGGADGARSARSGGAAEEARSGGAVATEVAVENTRSGGTVVTRSGGAVATQKRKRSEAEVLWRVKQAPRVWFQLLKAFLEDQDFSLLKSEACVAVKVIDGQVVFIPLYVDDLVLFAPNIKLINEMKRMFIERFEMKDLGELHYILG</sequence>
<proteinExistence type="predicted"/>
<protein>
    <submittedName>
        <fullName evidence="4">Uncharacterized protein</fullName>
    </submittedName>
</protein>
<evidence type="ECO:0000259" key="3">
    <source>
        <dbReference type="Pfam" id="PF25597"/>
    </source>
</evidence>
<dbReference type="Proteomes" id="UP000429607">
    <property type="component" value="Unassembled WGS sequence"/>
</dbReference>
<organism evidence="4 5">
    <name type="scientific">Phytophthora rubi</name>
    <dbReference type="NCBI Taxonomy" id="129364"/>
    <lineage>
        <taxon>Eukaryota</taxon>
        <taxon>Sar</taxon>
        <taxon>Stramenopiles</taxon>
        <taxon>Oomycota</taxon>
        <taxon>Peronosporomycetes</taxon>
        <taxon>Peronosporales</taxon>
        <taxon>Peronosporaceae</taxon>
        <taxon>Phytophthora</taxon>
    </lineage>
</organism>
<dbReference type="Pfam" id="PF07727">
    <property type="entry name" value="RVT_2"/>
    <property type="match status" value="1"/>
</dbReference>
<feature type="region of interest" description="Disordered" evidence="1">
    <location>
        <begin position="83"/>
        <end position="127"/>
    </location>
</feature>
<dbReference type="InterPro" id="IPR057670">
    <property type="entry name" value="SH3_retrovirus"/>
</dbReference>
<evidence type="ECO:0000259" key="2">
    <source>
        <dbReference type="Pfam" id="PF07727"/>
    </source>
</evidence>
<reference evidence="4 5" key="1">
    <citation type="submission" date="2018-09" db="EMBL/GenBank/DDBJ databases">
        <title>Genomic investigation of the strawberry pathogen Phytophthora fragariae indicates pathogenicity is determined by transcriptional variation in three key races.</title>
        <authorList>
            <person name="Adams T.M."/>
            <person name="Armitage A.D."/>
            <person name="Sobczyk M.K."/>
            <person name="Bates H.J."/>
            <person name="Dunwell J.M."/>
            <person name="Nellist C.F."/>
            <person name="Harrison R.J."/>
        </authorList>
    </citation>
    <scope>NUCLEOTIDE SEQUENCE [LARGE SCALE GENOMIC DNA]</scope>
    <source>
        <strain evidence="4 5">SCRP249</strain>
    </source>
</reference>
<evidence type="ECO:0000313" key="5">
    <source>
        <dbReference type="Proteomes" id="UP000429607"/>
    </source>
</evidence>
<dbReference type="Pfam" id="PF25597">
    <property type="entry name" value="SH3_retrovirus"/>
    <property type="match status" value="1"/>
</dbReference>
<evidence type="ECO:0000313" key="4">
    <source>
        <dbReference type="EMBL" id="KAE8979431.1"/>
    </source>
</evidence>
<feature type="compositionally biased region" description="Low complexity" evidence="1">
    <location>
        <begin position="101"/>
        <end position="125"/>
    </location>
</feature>
<dbReference type="AlphaFoldDB" id="A0A6A3IBS7"/>
<dbReference type="EMBL" id="QXFV01003154">
    <property type="protein sequence ID" value="KAE8979431.1"/>
    <property type="molecule type" value="Genomic_DNA"/>
</dbReference>
<accession>A0A6A3IBS7</accession>
<name>A0A6A3IBS7_9STRA</name>